<dbReference type="AlphaFoldDB" id="A0A344UQW3"/>
<reference evidence="1 2" key="1">
    <citation type="submission" date="2017-12" db="EMBL/GenBank/DDBJ databases">
        <title>The whole genome sequence of the Acidipropionibacterium virtanenii sp. nov. type strain JS278.</title>
        <authorList>
            <person name="Laine P."/>
            <person name="Deptula P."/>
            <person name="Varmanen P."/>
            <person name="Auvinen P."/>
        </authorList>
    </citation>
    <scope>NUCLEOTIDE SEQUENCE [LARGE SCALE GENOMIC DNA]</scope>
    <source>
        <strain evidence="1 2">JS278</strain>
    </source>
</reference>
<keyword evidence="2" id="KW-1185">Reference proteome</keyword>
<sequence>MVKVAGAAVTSGMSLDAAEIAQDLIKAVLEEEPERLWTAPADTPGYKVGSVTLAEGRRVVVRGAHGRFGHHAEE</sequence>
<protein>
    <submittedName>
        <fullName evidence="1">Uncharacterized protein</fullName>
    </submittedName>
</protein>
<evidence type="ECO:0000313" key="2">
    <source>
        <dbReference type="Proteomes" id="UP000251995"/>
    </source>
</evidence>
<gene>
    <name evidence="1" type="ORF">JS278_00468</name>
</gene>
<name>A0A344UQW3_9ACTN</name>
<dbReference type="KEGG" id="acij:JS278_00468"/>
<accession>A0A344UQW3</accession>
<dbReference type="EMBL" id="CP025198">
    <property type="protein sequence ID" value="AXE37661.1"/>
    <property type="molecule type" value="Genomic_DNA"/>
</dbReference>
<dbReference type="Proteomes" id="UP000251995">
    <property type="component" value="Chromosome"/>
</dbReference>
<evidence type="ECO:0000313" key="1">
    <source>
        <dbReference type="EMBL" id="AXE37661.1"/>
    </source>
</evidence>
<proteinExistence type="predicted"/>
<organism evidence="1 2">
    <name type="scientific">Acidipropionibacterium virtanenii</name>
    <dbReference type="NCBI Taxonomy" id="2057246"/>
    <lineage>
        <taxon>Bacteria</taxon>
        <taxon>Bacillati</taxon>
        <taxon>Actinomycetota</taxon>
        <taxon>Actinomycetes</taxon>
        <taxon>Propionibacteriales</taxon>
        <taxon>Propionibacteriaceae</taxon>
        <taxon>Acidipropionibacterium</taxon>
    </lineage>
</organism>